<reference evidence="1 2" key="1">
    <citation type="submission" date="2024-07" db="EMBL/GenBank/DDBJ databases">
        <title>Section-level genome sequencing and comparative genomics of Aspergillus sections Usti and Cavernicolus.</title>
        <authorList>
            <consortium name="Lawrence Berkeley National Laboratory"/>
            <person name="Nybo J.L."/>
            <person name="Vesth T.C."/>
            <person name="Theobald S."/>
            <person name="Frisvad J.C."/>
            <person name="Larsen T.O."/>
            <person name="Kjaerboelling I."/>
            <person name="Rothschild-Mancinelli K."/>
            <person name="Lyhne E.K."/>
            <person name="Kogle M.E."/>
            <person name="Barry K."/>
            <person name="Clum A."/>
            <person name="Na H."/>
            <person name="Ledsgaard L."/>
            <person name="Lin J."/>
            <person name="Lipzen A."/>
            <person name="Kuo A."/>
            <person name="Riley R."/>
            <person name="Mondo S."/>
            <person name="Labutti K."/>
            <person name="Haridas S."/>
            <person name="Pangalinan J."/>
            <person name="Salamov A.A."/>
            <person name="Simmons B.A."/>
            <person name="Magnuson J.K."/>
            <person name="Chen J."/>
            <person name="Drula E."/>
            <person name="Henrissat B."/>
            <person name="Wiebenga A."/>
            <person name="Lubbers R.J."/>
            <person name="Gomes A.C."/>
            <person name="Makela M.R."/>
            <person name="Stajich J."/>
            <person name="Grigoriev I.V."/>
            <person name="Mortensen U.H."/>
            <person name="De Vries R.P."/>
            <person name="Baker S.E."/>
            <person name="Andersen M.R."/>
        </authorList>
    </citation>
    <scope>NUCLEOTIDE SEQUENCE [LARGE SCALE GENOMIC DNA]</scope>
    <source>
        <strain evidence="1 2">CBS 123904</strain>
    </source>
</reference>
<organism evidence="1 2">
    <name type="scientific">Aspergillus pseudoustus</name>
    <dbReference type="NCBI Taxonomy" id="1810923"/>
    <lineage>
        <taxon>Eukaryota</taxon>
        <taxon>Fungi</taxon>
        <taxon>Dikarya</taxon>
        <taxon>Ascomycota</taxon>
        <taxon>Pezizomycotina</taxon>
        <taxon>Eurotiomycetes</taxon>
        <taxon>Eurotiomycetidae</taxon>
        <taxon>Eurotiales</taxon>
        <taxon>Aspergillaceae</taxon>
        <taxon>Aspergillus</taxon>
        <taxon>Aspergillus subgen. Nidulantes</taxon>
    </lineage>
</organism>
<evidence type="ECO:0000313" key="2">
    <source>
        <dbReference type="Proteomes" id="UP001610446"/>
    </source>
</evidence>
<dbReference type="EMBL" id="JBFXLU010000045">
    <property type="protein sequence ID" value="KAL2849150.1"/>
    <property type="molecule type" value="Genomic_DNA"/>
</dbReference>
<evidence type="ECO:0000313" key="1">
    <source>
        <dbReference type="EMBL" id="KAL2849150.1"/>
    </source>
</evidence>
<protein>
    <submittedName>
        <fullName evidence="1">Uncharacterized protein</fullName>
    </submittedName>
</protein>
<dbReference type="Proteomes" id="UP001610446">
    <property type="component" value="Unassembled WGS sequence"/>
</dbReference>
<accession>A0ABR4KA39</accession>
<comment type="caution">
    <text evidence="1">The sequence shown here is derived from an EMBL/GenBank/DDBJ whole genome shotgun (WGS) entry which is preliminary data.</text>
</comment>
<gene>
    <name evidence="1" type="ORF">BJY01DRAFT_149409</name>
</gene>
<keyword evidence="2" id="KW-1185">Reference proteome</keyword>
<proteinExistence type="predicted"/>
<sequence length="160" mass="17789">MSRTQLVSTQSRLFFADALVTPHWFGSSPLGVHYTSSSNFFITSPRLAESTPVNFTPESACHFAIKSPITEHPRSLAGPTFMGLILIQSYLHGHLCLRTASSQGPRPLLLHDAGRLLDNWQAYRGDRLLVSGETVRHERLVDSAAREPSILMSYDLEVEP</sequence>
<name>A0ABR4KA39_9EURO</name>